<evidence type="ECO:0000256" key="1">
    <source>
        <dbReference type="SAM" id="MobiDB-lite"/>
    </source>
</evidence>
<evidence type="ECO:0000259" key="2">
    <source>
        <dbReference type="Pfam" id="PF15604"/>
    </source>
</evidence>
<dbReference type="InterPro" id="IPR028949">
    <property type="entry name" value="Ntox15"/>
</dbReference>
<sequence length="212" mass="23501">MKPYKKENELPLKREKSSKAADDDNKAKLIVAPRHKVACFKKNSRGDATEYERQLKGQQDGLNDMTVQQYLDNRKAYKEIGRKGTGAAQKEARTKFKDKLIEQYTDELLLEGANDEDILDKATELALKDMKTLNALHNPDMIAGGFDAKDAKGNGIALDLGDASVNQSIGSQWKTKGGETSSRVGLMDVEAHKALAEHGPNTKMNVDLHRCK</sequence>
<proteinExistence type="predicted"/>
<feature type="region of interest" description="Disordered" evidence="1">
    <location>
        <begin position="1"/>
        <end position="26"/>
    </location>
</feature>
<feature type="domain" description="Novel toxin 15" evidence="2">
    <location>
        <begin position="47"/>
        <end position="208"/>
    </location>
</feature>
<evidence type="ECO:0000313" key="4">
    <source>
        <dbReference type="Proteomes" id="UP000315947"/>
    </source>
</evidence>
<accession>A0ABX5X5X4</accession>
<reference evidence="3 4" key="1">
    <citation type="submission" date="2019-07" db="EMBL/GenBank/DDBJ databases">
        <title>Shewanella sp. YLB-06 whole genomic sequence.</title>
        <authorList>
            <person name="Yu L."/>
        </authorList>
    </citation>
    <scope>NUCLEOTIDE SEQUENCE [LARGE SCALE GENOMIC DNA]</scope>
    <source>
        <strain evidence="3 4">YLB-06</strain>
    </source>
</reference>
<dbReference type="Proteomes" id="UP000315947">
    <property type="component" value="Chromosome"/>
</dbReference>
<gene>
    <name evidence="3" type="ORF">FM037_13910</name>
</gene>
<evidence type="ECO:0000313" key="3">
    <source>
        <dbReference type="EMBL" id="QDO86669.1"/>
    </source>
</evidence>
<name>A0ABX5X5X4_9GAMM</name>
<organism evidence="3 4">
    <name type="scientific">Shewanella psychropiezotolerans</name>
    <dbReference type="NCBI Taxonomy" id="2593655"/>
    <lineage>
        <taxon>Bacteria</taxon>
        <taxon>Pseudomonadati</taxon>
        <taxon>Pseudomonadota</taxon>
        <taxon>Gammaproteobacteria</taxon>
        <taxon>Alteromonadales</taxon>
        <taxon>Shewanellaceae</taxon>
        <taxon>Shewanella</taxon>
    </lineage>
</organism>
<dbReference type="EMBL" id="CP041614">
    <property type="protein sequence ID" value="QDO86669.1"/>
    <property type="molecule type" value="Genomic_DNA"/>
</dbReference>
<protein>
    <recommendedName>
        <fullName evidence="2">Novel toxin 15 domain-containing protein</fullName>
    </recommendedName>
</protein>
<keyword evidence="4" id="KW-1185">Reference proteome</keyword>
<dbReference type="Pfam" id="PF15604">
    <property type="entry name" value="Ntox15"/>
    <property type="match status" value="1"/>
</dbReference>